<evidence type="ECO:0000256" key="1">
    <source>
        <dbReference type="SAM" id="MobiDB-lite"/>
    </source>
</evidence>
<feature type="region of interest" description="Disordered" evidence="1">
    <location>
        <begin position="40"/>
        <end position="68"/>
    </location>
</feature>
<organism evidence="2 3">
    <name type="scientific">Stappia indica</name>
    <dbReference type="NCBI Taxonomy" id="538381"/>
    <lineage>
        <taxon>Bacteria</taxon>
        <taxon>Pseudomonadati</taxon>
        <taxon>Pseudomonadota</taxon>
        <taxon>Alphaproteobacteria</taxon>
        <taxon>Hyphomicrobiales</taxon>
        <taxon>Stappiaceae</taxon>
        <taxon>Stappia</taxon>
    </lineage>
</organism>
<evidence type="ECO:0008006" key="4">
    <source>
        <dbReference type="Google" id="ProtNLM"/>
    </source>
</evidence>
<accession>A0A857C5A9</accession>
<protein>
    <recommendedName>
        <fullName evidence="4">Integrase core domain-containing protein</fullName>
    </recommendedName>
</protein>
<dbReference type="RefSeq" id="WP_158192758.1">
    <property type="nucleotide sequence ID" value="NZ_CP046908.1"/>
</dbReference>
<dbReference type="EMBL" id="CP046908">
    <property type="protein sequence ID" value="QGZ33752.1"/>
    <property type="molecule type" value="Genomic_DNA"/>
</dbReference>
<feature type="compositionally biased region" description="Polar residues" evidence="1">
    <location>
        <begin position="53"/>
        <end position="62"/>
    </location>
</feature>
<evidence type="ECO:0000313" key="3">
    <source>
        <dbReference type="Proteomes" id="UP000435648"/>
    </source>
</evidence>
<reference evidence="2 3" key="1">
    <citation type="submission" date="2019-12" db="EMBL/GenBank/DDBJ databases">
        <title>The genome of Stappia indica PHM037.</title>
        <authorList>
            <person name="Kacar D."/>
            <person name="Galan B."/>
            <person name="Canedo L."/>
            <person name="Rodriguez P."/>
            <person name="de la Calle F."/>
            <person name="Garcia J.L."/>
        </authorList>
    </citation>
    <scope>NUCLEOTIDE SEQUENCE [LARGE SCALE GENOMIC DNA]</scope>
    <source>
        <strain evidence="2 3">PHM037</strain>
    </source>
</reference>
<proteinExistence type="predicted"/>
<gene>
    <name evidence="2" type="ORF">GH266_04055</name>
</gene>
<sequence>MQKALDTWLVTYNTKRPHQRRNMNERTPLQALIDGLLCRASQPTQKPMREPLTASSKQASINHETKAA</sequence>
<dbReference type="OrthoDB" id="9803878at2"/>
<dbReference type="KEGG" id="siw:GH266_04055"/>
<evidence type="ECO:0000313" key="2">
    <source>
        <dbReference type="EMBL" id="QGZ33752.1"/>
    </source>
</evidence>
<dbReference type="AlphaFoldDB" id="A0A857C5A9"/>
<dbReference type="Proteomes" id="UP000435648">
    <property type="component" value="Chromosome"/>
</dbReference>
<name>A0A857C5A9_9HYPH</name>